<protein>
    <submittedName>
        <fullName evidence="6">Redoxin family protein</fullName>
    </submittedName>
</protein>
<dbReference type="SUPFAM" id="SSF52833">
    <property type="entry name" value="Thioredoxin-like"/>
    <property type="match status" value="1"/>
</dbReference>
<evidence type="ECO:0000256" key="1">
    <source>
        <dbReference type="ARBA" id="ARBA00004196"/>
    </source>
</evidence>
<organism evidence="6 7">
    <name type="scientific">Taishania pollutisoli</name>
    <dbReference type="NCBI Taxonomy" id="2766479"/>
    <lineage>
        <taxon>Bacteria</taxon>
        <taxon>Pseudomonadati</taxon>
        <taxon>Bacteroidota</taxon>
        <taxon>Flavobacteriia</taxon>
        <taxon>Flavobacteriales</taxon>
        <taxon>Crocinitomicaceae</taxon>
        <taxon>Taishania</taxon>
    </lineage>
</organism>
<keyword evidence="3" id="KW-1015">Disulfide bond</keyword>
<gene>
    <name evidence="6" type="ORF">H9Y05_04200</name>
</gene>
<dbReference type="Gene3D" id="3.40.30.10">
    <property type="entry name" value="Glutaredoxin"/>
    <property type="match status" value="1"/>
</dbReference>
<evidence type="ECO:0000256" key="3">
    <source>
        <dbReference type="ARBA" id="ARBA00023157"/>
    </source>
</evidence>
<sequence length="354" mass="40290">MTQEQIAVKISGSVFNTTSKEMILSQQLENNKFQDFATVKLDKEGKFELATKLPQSDYYVLRINEGVIHLILRQNSDIKVYGDGKQLGKFTNFVNSDESAALHTFTYASQEWIRLRNDAIQKMQTNPELSEQINQEMQISLRDFQGVFQTFYSENQNSPALIAALNVIDPNNDFDTFEGIVNAVNKNFGQSKRVKELVAAYKQLRAKKDADNVFAAGKPAPDFEELMLDRKTKMKLSDLKGKVVLLDFWASWCGPCRKENPNVVATYNKYKDKGFTVMSVSLDDNLDRWKQAIEQDGLIWPNHVSDLKKWQSAVGQIYQVRGIPFTMLIDQEGNIVQTNLRGPALEEAVARLLQ</sequence>
<evidence type="ECO:0000256" key="4">
    <source>
        <dbReference type="ARBA" id="ARBA00023284"/>
    </source>
</evidence>
<evidence type="ECO:0000313" key="6">
    <source>
        <dbReference type="EMBL" id="MBC9811671.1"/>
    </source>
</evidence>
<dbReference type="InterPro" id="IPR013740">
    <property type="entry name" value="Redoxin"/>
</dbReference>
<dbReference type="GO" id="GO:0017004">
    <property type="term" value="P:cytochrome complex assembly"/>
    <property type="evidence" value="ECO:0007669"/>
    <property type="project" value="UniProtKB-KW"/>
</dbReference>
<dbReference type="PROSITE" id="PS51352">
    <property type="entry name" value="THIOREDOXIN_2"/>
    <property type="match status" value="1"/>
</dbReference>
<dbReference type="PROSITE" id="PS00194">
    <property type="entry name" value="THIOREDOXIN_1"/>
    <property type="match status" value="1"/>
</dbReference>
<dbReference type="EMBL" id="JACVEL010000002">
    <property type="protein sequence ID" value="MBC9811671.1"/>
    <property type="molecule type" value="Genomic_DNA"/>
</dbReference>
<name>A0A8J6P7Z6_9FLAO</name>
<dbReference type="Proteomes" id="UP000652681">
    <property type="component" value="Unassembled WGS sequence"/>
</dbReference>
<reference evidence="6" key="1">
    <citation type="submission" date="2020-09" db="EMBL/GenBank/DDBJ databases">
        <title>Taishania pollutisoli gen. nov., sp. nov., Isolated from Tetrabromobisphenol A-Contaminated Soil.</title>
        <authorList>
            <person name="Chen Q."/>
        </authorList>
    </citation>
    <scope>NUCLEOTIDE SEQUENCE</scope>
    <source>
        <strain evidence="6">CZZ-1</strain>
    </source>
</reference>
<dbReference type="InterPro" id="IPR050553">
    <property type="entry name" value="Thioredoxin_ResA/DsbE_sf"/>
</dbReference>
<dbReference type="Pfam" id="PF08534">
    <property type="entry name" value="Redoxin"/>
    <property type="match status" value="1"/>
</dbReference>
<dbReference type="InterPro" id="IPR036249">
    <property type="entry name" value="Thioredoxin-like_sf"/>
</dbReference>
<keyword evidence="2" id="KW-0201">Cytochrome c-type biogenesis</keyword>
<dbReference type="InterPro" id="IPR017937">
    <property type="entry name" value="Thioredoxin_CS"/>
</dbReference>
<evidence type="ECO:0000256" key="2">
    <source>
        <dbReference type="ARBA" id="ARBA00022748"/>
    </source>
</evidence>
<dbReference type="GO" id="GO:0016491">
    <property type="term" value="F:oxidoreductase activity"/>
    <property type="evidence" value="ECO:0007669"/>
    <property type="project" value="InterPro"/>
</dbReference>
<keyword evidence="7" id="KW-1185">Reference proteome</keyword>
<comment type="subcellular location">
    <subcellularLocation>
        <location evidence="1">Cell envelope</location>
    </subcellularLocation>
</comment>
<proteinExistence type="predicted"/>
<dbReference type="GO" id="GO:0030313">
    <property type="term" value="C:cell envelope"/>
    <property type="evidence" value="ECO:0007669"/>
    <property type="project" value="UniProtKB-SubCell"/>
</dbReference>
<dbReference type="CDD" id="cd02966">
    <property type="entry name" value="TlpA_like_family"/>
    <property type="match status" value="1"/>
</dbReference>
<dbReference type="PANTHER" id="PTHR42852:SF6">
    <property type="entry name" value="THIOL:DISULFIDE INTERCHANGE PROTEIN DSBE"/>
    <property type="match status" value="1"/>
</dbReference>
<keyword evidence="4" id="KW-0676">Redox-active center</keyword>
<evidence type="ECO:0000259" key="5">
    <source>
        <dbReference type="PROSITE" id="PS51352"/>
    </source>
</evidence>
<dbReference type="AlphaFoldDB" id="A0A8J6P7Z6"/>
<comment type="caution">
    <text evidence="6">The sequence shown here is derived from an EMBL/GenBank/DDBJ whole genome shotgun (WGS) entry which is preliminary data.</text>
</comment>
<evidence type="ECO:0000313" key="7">
    <source>
        <dbReference type="Proteomes" id="UP000652681"/>
    </source>
</evidence>
<dbReference type="PANTHER" id="PTHR42852">
    <property type="entry name" value="THIOL:DISULFIDE INTERCHANGE PROTEIN DSBE"/>
    <property type="match status" value="1"/>
</dbReference>
<dbReference type="InterPro" id="IPR013766">
    <property type="entry name" value="Thioredoxin_domain"/>
</dbReference>
<feature type="domain" description="Thioredoxin" evidence="5">
    <location>
        <begin position="214"/>
        <end position="354"/>
    </location>
</feature>
<accession>A0A8J6P7Z6</accession>